<evidence type="ECO:0000256" key="9">
    <source>
        <dbReference type="ARBA" id="ARBA00023136"/>
    </source>
</evidence>
<reference evidence="11" key="1">
    <citation type="submission" date="2020-04" db="EMBL/GenBank/DDBJ databases">
        <authorList>
            <person name="Alioto T."/>
            <person name="Alioto T."/>
            <person name="Gomez Garrido J."/>
        </authorList>
    </citation>
    <scope>NUCLEOTIDE SEQUENCE</scope>
    <source>
        <strain evidence="11">A484AB</strain>
    </source>
</reference>
<evidence type="ECO:0000256" key="4">
    <source>
        <dbReference type="ARBA" id="ARBA00022490"/>
    </source>
</evidence>
<dbReference type="EMBL" id="CACRXK020003126">
    <property type="protein sequence ID" value="CAB3997550.1"/>
    <property type="molecule type" value="Genomic_DNA"/>
</dbReference>
<dbReference type="OrthoDB" id="75792at2759"/>
<dbReference type="Proteomes" id="UP001152795">
    <property type="component" value="Unassembled WGS sequence"/>
</dbReference>
<dbReference type="Pfam" id="PF06936">
    <property type="entry name" value="Selenoprotein_S"/>
    <property type="match status" value="1"/>
</dbReference>
<dbReference type="PANTHER" id="PTHR28621:SF1">
    <property type="entry name" value="SELENOPROTEIN S"/>
    <property type="match status" value="1"/>
</dbReference>
<keyword evidence="12" id="KW-1185">Reference proteome</keyword>
<dbReference type="InterPro" id="IPR009703">
    <property type="entry name" value="Selenoprotein_S"/>
</dbReference>
<comment type="caution">
    <text evidence="11">The sequence shown here is derived from an EMBL/GenBank/DDBJ whole genome shotgun (WGS) entry which is preliminary data.</text>
</comment>
<keyword evidence="4" id="KW-0963">Cytoplasm</keyword>
<dbReference type="GO" id="GO:0030968">
    <property type="term" value="P:endoplasmic reticulum unfolded protein response"/>
    <property type="evidence" value="ECO:0007669"/>
    <property type="project" value="TreeGrafter"/>
</dbReference>
<dbReference type="Gene3D" id="6.10.250.2950">
    <property type="match status" value="1"/>
</dbReference>
<evidence type="ECO:0000256" key="3">
    <source>
        <dbReference type="ARBA" id="ARBA00011034"/>
    </source>
</evidence>
<name>A0A6S7HPR5_PARCT</name>
<keyword evidence="5" id="KW-0812">Transmembrane</keyword>
<evidence type="ECO:0000256" key="10">
    <source>
        <dbReference type="SAM" id="MobiDB-lite"/>
    </source>
</evidence>
<organism evidence="11 12">
    <name type="scientific">Paramuricea clavata</name>
    <name type="common">Red gorgonian</name>
    <name type="synonym">Violescent sea-whip</name>
    <dbReference type="NCBI Taxonomy" id="317549"/>
    <lineage>
        <taxon>Eukaryota</taxon>
        <taxon>Metazoa</taxon>
        <taxon>Cnidaria</taxon>
        <taxon>Anthozoa</taxon>
        <taxon>Octocorallia</taxon>
        <taxon>Malacalcyonacea</taxon>
        <taxon>Plexauridae</taxon>
        <taxon>Paramuricea</taxon>
    </lineage>
</organism>
<dbReference type="GO" id="GO:0036502">
    <property type="term" value="C:Derlin-1-VIMP complex"/>
    <property type="evidence" value="ECO:0007669"/>
    <property type="project" value="TreeGrafter"/>
</dbReference>
<gene>
    <name evidence="11" type="ORF">PACLA_8A015637</name>
</gene>
<keyword evidence="6" id="KW-0256">Endoplasmic reticulum</keyword>
<comment type="similarity">
    <text evidence="3">Belongs to the selenoprotein S family.</text>
</comment>
<proteinExistence type="inferred from homology"/>
<evidence type="ECO:0000313" key="12">
    <source>
        <dbReference type="Proteomes" id="UP001152795"/>
    </source>
</evidence>
<sequence length="79" mass="8990">MELSRRRMQETVNARAAEYTEKMNEMDAQKRKEKIDDWENVQKGRGRSRHLVKPDYNPLSGTTSGSSYRPSSRGNTGGG</sequence>
<evidence type="ECO:0000256" key="8">
    <source>
        <dbReference type="ARBA" id="ARBA00022989"/>
    </source>
</evidence>
<evidence type="ECO:0000256" key="2">
    <source>
        <dbReference type="ARBA" id="ARBA00004496"/>
    </source>
</evidence>
<feature type="region of interest" description="Disordered" evidence="10">
    <location>
        <begin position="1"/>
        <end position="79"/>
    </location>
</feature>
<keyword evidence="9" id="KW-0472">Membrane</keyword>
<keyword evidence="8" id="KW-1133">Transmembrane helix</keyword>
<comment type="subcellular location">
    <subcellularLocation>
        <location evidence="2">Cytoplasm</location>
    </subcellularLocation>
    <subcellularLocation>
        <location evidence="1">Endoplasmic reticulum membrane</location>
        <topology evidence="1">Single-pass membrane protein</topology>
    </subcellularLocation>
</comment>
<dbReference type="GO" id="GO:0030970">
    <property type="term" value="P:retrograde protein transport, ER to cytosol"/>
    <property type="evidence" value="ECO:0007669"/>
    <property type="project" value="TreeGrafter"/>
</dbReference>
<protein>
    <submittedName>
        <fullName evidence="11">Seleno S</fullName>
    </submittedName>
</protein>
<evidence type="ECO:0000256" key="7">
    <source>
        <dbReference type="ARBA" id="ARBA00022933"/>
    </source>
</evidence>
<feature type="compositionally biased region" description="Basic and acidic residues" evidence="10">
    <location>
        <begin position="18"/>
        <end position="42"/>
    </location>
</feature>
<evidence type="ECO:0000256" key="1">
    <source>
        <dbReference type="ARBA" id="ARBA00004389"/>
    </source>
</evidence>
<keyword evidence="7" id="KW-0712">Selenocysteine</keyword>
<dbReference type="GO" id="GO:0036513">
    <property type="term" value="C:Derlin-1 retrotranslocation complex"/>
    <property type="evidence" value="ECO:0007669"/>
    <property type="project" value="TreeGrafter"/>
</dbReference>
<evidence type="ECO:0000256" key="6">
    <source>
        <dbReference type="ARBA" id="ARBA00022824"/>
    </source>
</evidence>
<dbReference type="AlphaFoldDB" id="A0A6S7HPR5"/>
<dbReference type="PANTHER" id="PTHR28621">
    <property type="entry name" value="SELENOPROTEIN S"/>
    <property type="match status" value="1"/>
</dbReference>
<accession>A0A6S7HPR5</accession>
<evidence type="ECO:0000256" key="5">
    <source>
        <dbReference type="ARBA" id="ARBA00022692"/>
    </source>
</evidence>
<evidence type="ECO:0000313" key="11">
    <source>
        <dbReference type="EMBL" id="CAB3997550.1"/>
    </source>
</evidence>
<feature type="compositionally biased region" description="Polar residues" evidence="10">
    <location>
        <begin position="59"/>
        <end position="79"/>
    </location>
</feature>